<dbReference type="AlphaFoldDB" id="Q21MJ3"/>
<dbReference type="KEGG" id="sde:Sde_0824"/>
<dbReference type="SUPFAM" id="SSF53300">
    <property type="entry name" value="vWA-like"/>
    <property type="match status" value="1"/>
</dbReference>
<evidence type="ECO:0000313" key="4">
    <source>
        <dbReference type="EMBL" id="ABD80086.1"/>
    </source>
</evidence>
<dbReference type="GeneID" id="98612507"/>
<dbReference type="Gene3D" id="3.40.50.410">
    <property type="entry name" value="von Willebrand factor, type A domain"/>
    <property type="match status" value="1"/>
</dbReference>
<organism evidence="4 5">
    <name type="scientific">Saccharophagus degradans (strain 2-40 / ATCC 43961 / DSM 17024)</name>
    <dbReference type="NCBI Taxonomy" id="203122"/>
    <lineage>
        <taxon>Bacteria</taxon>
        <taxon>Pseudomonadati</taxon>
        <taxon>Pseudomonadota</taxon>
        <taxon>Gammaproteobacteria</taxon>
        <taxon>Cellvibrionales</taxon>
        <taxon>Cellvibrionaceae</taxon>
        <taxon>Saccharophagus</taxon>
    </lineage>
</organism>
<keyword evidence="2" id="KW-0472">Membrane</keyword>
<dbReference type="InterPro" id="IPR021908">
    <property type="entry name" value="YfbK_C"/>
</dbReference>
<dbReference type="SMART" id="SM00327">
    <property type="entry name" value="VWA"/>
    <property type="match status" value="1"/>
</dbReference>
<feature type="compositionally biased region" description="Low complexity" evidence="1">
    <location>
        <begin position="34"/>
        <end position="44"/>
    </location>
</feature>
<keyword evidence="5" id="KW-1185">Reference proteome</keyword>
<dbReference type="Pfam" id="PF00092">
    <property type="entry name" value="VWA"/>
    <property type="match status" value="1"/>
</dbReference>
<dbReference type="InterPro" id="IPR051266">
    <property type="entry name" value="CLCR"/>
</dbReference>
<dbReference type="InterPro" id="IPR036465">
    <property type="entry name" value="vWFA_dom_sf"/>
</dbReference>
<feature type="transmembrane region" description="Helical" evidence="2">
    <location>
        <begin position="101"/>
        <end position="123"/>
    </location>
</feature>
<evidence type="ECO:0000256" key="2">
    <source>
        <dbReference type="SAM" id="Phobius"/>
    </source>
</evidence>
<keyword evidence="2" id="KW-0812">Transmembrane</keyword>
<dbReference type="PANTHER" id="PTHR10579:SF43">
    <property type="entry name" value="ZINC FINGER (C3HC4-TYPE RING FINGER) FAMILY PROTEIN"/>
    <property type="match status" value="1"/>
</dbReference>
<dbReference type="PANTHER" id="PTHR10579">
    <property type="entry name" value="CALCIUM-ACTIVATED CHLORIDE CHANNEL REGULATOR"/>
    <property type="match status" value="1"/>
</dbReference>
<dbReference type="EMBL" id="CP000282">
    <property type="protein sequence ID" value="ABD80086.1"/>
    <property type="molecule type" value="Genomic_DNA"/>
</dbReference>
<dbReference type="Proteomes" id="UP000001947">
    <property type="component" value="Chromosome"/>
</dbReference>
<name>Q21MJ3_SACD2</name>
<proteinExistence type="predicted"/>
<dbReference type="PROSITE" id="PS50234">
    <property type="entry name" value="VWFA"/>
    <property type="match status" value="1"/>
</dbReference>
<accession>Q21MJ3</accession>
<feature type="domain" description="VWFA" evidence="3">
    <location>
        <begin position="345"/>
        <end position="523"/>
    </location>
</feature>
<evidence type="ECO:0000256" key="1">
    <source>
        <dbReference type="SAM" id="MobiDB-lite"/>
    </source>
</evidence>
<dbReference type="InterPro" id="IPR022156">
    <property type="entry name" value="Uncharacterised_YfbK_N"/>
</dbReference>
<gene>
    <name evidence="4" type="ordered locus">Sde_0824</name>
</gene>
<feature type="compositionally biased region" description="Polar residues" evidence="1">
    <location>
        <begin position="45"/>
        <end position="66"/>
    </location>
</feature>
<sequence>MTDFEKDLNQFDPPAPSPQAKRRAISAAMQAFETAQSSSQTAQSNLETAQSASQTAAPETAQTKKSKINSPLLQGLLFWRRPTDKQNNRSNIMSRLTQRSFTMGLASACVLTFGLVLVFPLFWQRSDEQIIVDNSVQVPSVTIKEKAETKIADVAESEMAVPPSAALEEVVVTGMRSSAAESAKLSKKPAASQRQVSAIRAQDIGALPDQSNAVALQRIAGMPVDGDTIVAPAPQGNDKFEHVEENSVKSVAEAPVSTFSIDVDTASYSFVRRQLNSGYLPEKDAIRAEELINYFDYNYPLPSDSTAPFKPNITVIDSPWAKGKKLVHIGLKGYDIAPDQKPRTNLVFLLDVSGSMNSQDKLPLVKQSMEMLLSTLNPDDTVAIVVYAGAAGTVLEPTPAKDKQKILSAMQRLQAGGSTAGGAGIALAYDLAEANFDKKAVNRVILATDGDFNVGSTNNETLQGFVERKREKGIFLSVLGFGQGNYNDHLMQTLAQNGNGVAAYIDTVSEAQKVLVQEASSSLFPIAKDVKIQVEFNPATVAEYRLIGYETRALNREDFNNDAVDAGDIGAGHTVTAIYEITPVGSSAVLIDESRYAQKEKAKAPTNAEYGFFKLRYKLPSEDTSRLIEAPILQQQPLVPAELMQEVNFSVAVAAYAQKLKGSNFLNKYSYHDIIALAQASKGSDEYGYRTEFVQLVRKAELADDLLR</sequence>
<dbReference type="InterPro" id="IPR002035">
    <property type="entry name" value="VWF_A"/>
</dbReference>
<dbReference type="STRING" id="203122.Sde_0824"/>
<dbReference type="HOGENOM" id="CLU_019123_3_0_6"/>
<dbReference type="eggNOG" id="COG2304">
    <property type="taxonomic scope" value="Bacteria"/>
</dbReference>
<reference evidence="4 5" key="1">
    <citation type="journal article" date="2008" name="PLoS Genet.">
        <title>Complete genome sequence of the complex carbohydrate-degrading marine bacterium, Saccharophagus degradans strain 2-40 T.</title>
        <authorList>
            <person name="Weiner R.M."/>
            <person name="Taylor L.E.II."/>
            <person name="Henrissat B."/>
            <person name="Hauser L."/>
            <person name="Land M."/>
            <person name="Coutinho P.M."/>
            <person name="Rancurel C."/>
            <person name="Saunders E.H."/>
            <person name="Longmire A.G."/>
            <person name="Zhang H."/>
            <person name="Bayer E.A."/>
            <person name="Gilbert H.J."/>
            <person name="Larimer F."/>
            <person name="Zhulin I.B."/>
            <person name="Ekborg N.A."/>
            <person name="Lamed R."/>
            <person name="Richardson P.M."/>
            <person name="Borovok I."/>
            <person name="Hutcheson S."/>
        </authorList>
    </citation>
    <scope>NUCLEOTIDE SEQUENCE [LARGE SCALE GENOMIC DNA]</scope>
    <source>
        <strain evidence="5">2-40 / ATCC 43961 / DSM 17024</strain>
    </source>
</reference>
<evidence type="ECO:0000259" key="3">
    <source>
        <dbReference type="PROSITE" id="PS50234"/>
    </source>
</evidence>
<dbReference type="RefSeq" id="WP_011467307.1">
    <property type="nucleotide sequence ID" value="NC_007912.1"/>
</dbReference>
<evidence type="ECO:0000313" key="5">
    <source>
        <dbReference type="Proteomes" id="UP000001947"/>
    </source>
</evidence>
<dbReference type="Pfam" id="PF12450">
    <property type="entry name" value="vWF_A"/>
    <property type="match status" value="1"/>
</dbReference>
<dbReference type="Pfam" id="PF12034">
    <property type="entry name" value="YfbK_C"/>
    <property type="match status" value="1"/>
</dbReference>
<dbReference type="CDD" id="cd01465">
    <property type="entry name" value="vWA_subgroup"/>
    <property type="match status" value="1"/>
</dbReference>
<keyword evidence="2" id="KW-1133">Transmembrane helix</keyword>
<protein>
    <submittedName>
        <fullName evidence="4">von Willebrand factor, type A</fullName>
    </submittedName>
</protein>
<feature type="region of interest" description="Disordered" evidence="1">
    <location>
        <begin position="1"/>
        <end position="66"/>
    </location>
</feature>